<reference evidence="2" key="1">
    <citation type="journal article" date="2022" name="Nat. Commun.">
        <title>Chromosome evolution and the genetic basis of agronomically important traits in greater yam.</title>
        <authorList>
            <person name="Bredeson J.V."/>
            <person name="Lyons J.B."/>
            <person name="Oniyinde I.O."/>
            <person name="Okereke N.R."/>
            <person name="Kolade O."/>
            <person name="Nnabue I."/>
            <person name="Nwadili C.O."/>
            <person name="Hribova E."/>
            <person name="Parker M."/>
            <person name="Nwogha J."/>
            <person name="Shu S."/>
            <person name="Carlson J."/>
            <person name="Kariba R."/>
            <person name="Muthemba S."/>
            <person name="Knop K."/>
            <person name="Barton G.J."/>
            <person name="Sherwood A.V."/>
            <person name="Lopez-Montes A."/>
            <person name="Asiedu R."/>
            <person name="Jamnadass R."/>
            <person name="Muchugi A."/>
            <person name="Goodstein D."/>
            <person name="Egesi C.N."/>
            <person name="Featherston J."/>
            <person name="Asfaw A."/>
            <person name="Simpson G.G."/>
            <person name="Dolezel J."/>
            <person name="Hendre P.S."/>
            <person name="Van Deynze A."/>
            <person name="Kumar P.L."/>
            <person name="Obidiegwu J.E."/>
            <person name="Bhattacharjee R."/>
            <person name="Rokhsar D.S."/>
        </authorList>
    </citation>
    <scope>NUCLEOTIDE SEQUENCE [LARGE SCALE GENOMIC DNA]</scope>
    <source>
        <strain evidence="2">cv. TDa95/00328</strain>
    </source>
</reference>
<proteinExistence type="predicted"/>
<comment type="caution">
    <text evidence="1">The sequence shown here is derived from an EMBL/GenBank/DDBJ whole genome shotgun (WGS) entry which is preliminary data.</text>
</comment>
<dbReference type="EMBL" id="CM037019">
    <property type="protein sequence ID" value="KAH7672539.1"/>
    <property type="molecule type" value="Genomic_DNA"/>
</dbReference>
<accession>A0ACB7VFI3</accession>
<sequence>MASATHTSTSPTSSASQSLHPLTPTSMEEPSSLSLGRSTHQPSEQALVLNPFPTTCTPVHFQSSWVPSKSGLQITSPHSPHPPPVSLTSPPMEFYKSMMALALLAGKPPPFHNKFSSNTIEQRLLLEKTGNLVLKDDNNCTKWQSFDYPTDTMLRGQQLNAPFSLTSLNYSFEVLQDMLRISLNWRGQRYSYWELEPKRNISFARLGSIGLKLFDRNSTKVAVIKGSSLSGKEPNKLLALKKDGNLGLYYYSAETGELQASYQSSNNNTCQLPLPCGNYGICTSSNSCSCVAFVSINGDVYDFCENGNEAKAKMVALHGVDTVLMSSNSSLKLMNVSEDECVSSCMDECSCVAARHNEHYSVCMHYGLVGGVREVERGGGHSYWVKVLEEKEKGGSGFERRVVVGAGVFNGLVFCLILGLVFYCFFKRFYYKRTSDLPAVVNVT</sequence>
<dbReference type="Proteomes" id="UP000827976">
    <property type="component" value="Chromosome 9"/>
</dbReference>
<gene>
    <name evidence="1" type="ORF">IHE45_09G062200</name>
</gene>
<evidence type="ECO:0000313" key="2">
    <source>
        <dbReference type="Proteomes" id="UP000827976"/>
    </source>
</evidence>
<name>A0ACB7VFI3_DIOAL</name>
<protein>
    <submittedName>
        <fullName evidence="1">Alpha-D-mannose-specific plant lectins domain-containing protein</fullName>
    </submittedName>
</protein>
<keyword evidence="2" id="KW-1185">Reference proteome</keyword>
<evidence type="ECO:0000313" key="1">
    <source>
        <dbReference type="EMBL" id="KAH7672539.1"/>
    </source>
</evidence>
<organism evidence="1 2">
    <name type="scientific">Dioscorea alata</name>
    <name type="common">Purple yam</name>
    <dbReference type="NCBI Taxonomy" id="55571"/>
    <lineage>
        <taxon>Eukaryota</taxon>
        <taxon>Viridiplantae</taxon>
        <taxon>Streptophyta</taxon>
        <taxon>Embryophyta</taxon>
        <taxon>Tracheophyta</taxon>
        <taxon>Spermatophyta</taxon>
        <taxon>Magnoliopsida</taxon>
        <taxon>Liliopsida</taxon>
        <taxon>Dioscoreales</taxon>
        <taxon>Dioscoreaceae</taxon>
        <taxon>Dioscorea</taxon>
    </lineage>
</organism>